<dbReference type="Proteomes" id="UP000294850">
    <property type="component" value="Unassembled WGS sequence"/>
</dbReference>
<dbReference type="GO" id="GO:0032259">
    <property type="term" value="P:methylation"/>
    <property type="evidence" value="ECO:0007669"/>
    <property type="project" value="UniProtKB-KW"/>
</dbReference>
<keyword evidence="3" id="KW-1185">Reference proteome</keyword>
<name>A0A4R5DSM3_9BACT</name>
<sequence length="245" mass="28506">MKVCNPKSRYHLSIKRNYKVLEVGPGNYPHPRSNVLVEKFLDINYHRSGDVRVLKNQRLIAAEGEDLPFSDNSFDYTICSHVLEHVEDPVRFISEQTRVSPRGYIETPSIIGEYLMPKESHKWVLLEIDDKIVMYEKSKIGFNTCPDLGYLFLDYLPTTSIGYKILQRTNFGLTNVSYEWRENVDLLINPDSSYYMDFFTKPVGEIFCNKIFSKRSIADEAKMALWAVSDIFKYAFKSKILKIKS</sequence>
<evidence type="ECO:0000313" key="2">
    <source>
        <dbReference type="EMBL" id="TDE15270.1"/>
    </source>
</evidence>
<dbReference type="EMBL" id="SMFL01000004">
    <property type="protein sequence ID" value="TDE15270.1"/>
    <property type="molecule type" value="Genomic_DNA"/>
</dbReference>
<protein>
    <submittedName>
        <fullName evidence="2">Class I SAM-dependent methyltransferase</fullName>
    </submittedName>
</protein>
<proteinExistence type="predicted"/>
<dbReference type="OrthoDB" id="9805171at2"/>
<dbReference type="Pfam" id="PF08241">
    <property type="entry name" value="Methyltransf_11"/>
    <property type="match status" value="1"/>
</dbReference>
<evidence type="ECO:0000313" key="3">
    <source>
        <dbReference type="Proteomes" id="UP000294850"/>
    </source>
</evidence>
<accession>A0A4R5DSM3</accession>
<organism evidence="2 3">
    <name type="scientific">Dyadobacter psychrotolerans</name>
    <dbReference type="NCBI Taxonomy" id="2541721"/>
    <lineage>
        <taxon>Bacteria</taxon>
        <taxon>Pseudomonadati</taxon>
        <taxon>Bacteroidota</taxon>
        <taxon>Cytophagia</taxon>
        <taxon>Cytophagales</taxon>
        <taxon>Spirosomataceae</taxon>
        <taxon>Dyadobacter</taxon>
    </lineage>
</organism>
<dbReference type="InterPro" id="IPR013216">
    <property type="entry name" value="Methyltransf_11"/>
</dbReference>
<feature type="domain" description="Methyltransferase type 11" evidence="1">
    <location>
        <begin position="57"/>
        <end position="103"/>
    </location>
</feature>
<dbReference type="Gene3D" id="3.40.50.150">
    <property type="entry name" value="Vaccinia Virus protein VP39"/>
    <property type="match status" value="1"/>
</dbReference>
<evidence type="ECO:0000259" key="1">
    <source>
        <dbReference type="Pfam" id="PF08241"/>
    </source>
</evidence>
<reference evidence="2 3" key="1">
    <citation type="submission" date="2019-03" db="EMBL/GenBank/DDBJ databases">
        <title>Dyadobacter AR-3-6 sp. nov., isolated from arctic soil.</title>
        <authorList>
            <person name="Chaudhary D.K."/>
        </authorList>
    </citation>
    <scope>NUCLEOTIDE SEQUENCE [LARGE SCALE GENOMIC DNA]</scope>
    <source>
        <strain evidence="2 3">AR-3-6</strain>
    </source>
</reference>
<dbReference type="InterPro" id="IPR029063">
    <property type="entry name" value="SAM-dependent_MTases_sf"/>
</dbReference>
<keyword evidence="2" id="KW-0489">Methyltransferase</keyword>
<dbReference type="AlphaFoldDB" id="A0A4R5DSM3"/>
<dbReference type="GO" id="GO:0008757">
    <property type="term" value="F:S-adenosylmethionine-dependent methyltransferase activity"/>
    <property type="evidence" value="ECO:0007669"/>
    <property type="project" value="InterPro"/>
</dbReference>
<dbReference type="RefSeq" id="WP_131958533.1">
    <property type="nucleotide sequence ID" value="NZ_SMFL01000004.1"/>
</dbReference>
<keyword evidence="2" id="KW-0808">Transferase</keyword>
<gene>
    <name evidence="2" type="ORF">E0F88_12160</name>
</gene>
<comment type="caution">
    <text evidence="2">The sequence shown here is derived from an EMBL/GenBank/DDBJ whole genome shotgun (WGS) entry which is preliminary data.</text>
</comment>
<dbReference type="SUPFAM" id="SSF53335">
    <property type="entry name" value="S-adenosyl-L-methionine-dependent methyltransferases"/>
    <property type="match status" value="1"/>
</dbReference>